<dbReference type="RefSeq" id="WP_170822124.1">
    <property type="nucleotide sequence ID" value="NZ_JAAOXG010000027.1"/>
</dbReference>
<name>A0ABX1VR78_9FIRM</name>
<feature type="domain" description="D-alanyl-D-alanine carboxypeptidase-like core" evidence="2">
    <location>
        <begin position="106"/>
        <end position="235"/>
    </location>
</feature>
<evidence type="ECO:0000313" key="4">
    <source>
        <dbReference type="Proteomes" id="UP000539052"/>
    </source>
</evidence>
<dbReference type="Proteomes" id="UP000539052">
    <property type="component" value="Unassembled WGS sequence"/>
</dbReference>
<dbReference type="Gene3D" id="3.30.1380.10">
    <property type="match status" value="1"/>
</dbReference>
<evidence type="ECO:0000256" key="1">
    <source>
        <dbReference type="SAM" id="Phobius"/>
    </source>
</evidence>
<proteinExistence type="predicted"/>
<dbReference type="InterPro" id="IPR052179">
    <property type="entry name" value="DD-CPase-like"/>
</dbReference>
<keyword evidence="1" id="KW-0472">Membrane</keyword>
<evidence type="ECO:0000313" key="3">
    <source>
        <dbReference type="EMBL" id="NNJ30940.1"/>
    </source>
</evidence>
<accession>A0ABX1VR78</accession>
<feature type="transmembrane region" description="Helical" evidence="1">
    <location>
        <begin position="18"/>
        <end position="38"/>
    </location>
</feature>
<keyword evidence="1" id="KW-0812">Transmembrane</keyword>
<evidence type="ECO:0000259" key="2">
    <source>
        <dbReference type="Pfam" id="PF02557"/>
    </source>
</evidence>
<dbReference type="PANTHER" id="PTHR34385:SF1">
    <property type="entry name" value="PEPTIDOGLYCAN L-ALANYL-D-GLUTAMATE ENDOPEPTIDASE CWLK"/>
    <property type="match status" value="1"/>
</dbReference>
<keyword evidence="4" id="KW-1185">Reference proteome</keyword>
<dbReference type="SUPFAM" id="SSF55166">
    <property type="entry name" value="Hedgehog/DD-peptidase"/>
    <property type="match status" value="1"/>
</dbReference>
<protein>
    <submittedName>
        <fullName evidence="3">M15 family metallopeptidase</fullName>
    </submittedName>
</protein>
<reference evidence="3 4" key="1">
    <citation type="submission" date="2020-03" db="EMBL/GenBank/DDBJ databases">
        <title>Genome Sequence of industrial isolate, B5A.</title>
        <authorList>
            <person name="Sharma S."/>
            <person name="Patil P.B."/>
            <person name="Korpole S."/>
        </authorList>
    </citation>
    <scope>NUCLEOTIDE SEQUENCE [LARGE SCALE GENOMIC DNA]</scope>
    <source>
        <strain evidence="3 4">PI-S10-B5A</strain>
    </source>
</reference>
<dbReference type="InterPro" id="IPR003709">
    <property type="entry name" value="VanY-like_core_dom"/>
</dbReference>
<keyword evidence="1" id="KW-1133">Transmembrane helix</keyword>
<organism evidence="3 4">
    <name type="scientific">Lacrimispora defluvii</name>
    <dbReference type="NCBI Taxonomy" id="2719233"/>
    <lineage>
        <taxon>Bacteria</taxon>
        <taxon>Bacillati</taxon>
        <taxon>Bacillota</taxon>
        <taxon>Clostridia</taxon>
        <taxon>Lachnospirales</taxon>
        <taxon>Lachnospiraceae</taxon>
        <taxon>Lacrimispora</taxon>
    </lineage>
</organism>
<comment type="caution">
    <text evidence="3">The sequence shown here is derived from an EMBL/GenBank/DDBJ whole genome shotgun (WGS) entry which is preliminary data.</text>
</comment>
<dbReference type="InterPro" id="IPR009045">
    <property type="entry name" value="Zn_M74/Hedgehog-like"/>
</dbReference>
<dbReference type="CDD" id="cd14852">
    <property type="entry name" value="LD-carboxypeptidase"/>
    <property type="match status" value="1"/>
</dbReference>
<dbReference type="Pfam" id="PF02557">
    <property type="entry name" value="VanY"/>
    <property type="match status" value="1"/>
</dbReference>
<sequence>MPRNVTYTRKRKRRTGRIYVIFFYLICLTILICAVVNLQNRDFHKQYISQTTSEYKNNDKKDESNRTDTGKINIQEDWNLTLVNKWNPIQSENDIEVNELSNGEFVDKRIYPYLQKMFDEARNDGIYPIVASGYRTEQEQEEIYSKKIAAYKAEGLSDADAKREAELWVAVPGTSEHQLGLAVDINADGIHSVGTDVYRWLKKNAHLYGFILRYPAEKTDLTGVSYEPWHYRYVGIDAATEIYNKGICLEEYIVTRGK</sequence>
<dbReference type="PANTHER" id="PTHR34385">
    <property type="entry name" value="D-ALANYL-D-ALANINE CARBOXYPEPTIDASE"/>
    <property type="match status" value="1"/>
</dbReference>
<dbReference type="InterPro" id="IPR058193">
    <property type="entry name" value="VanY/YodJ_core_dom"/>
</dbReference>
<gene>
    <name evidence="3" type="ORF">G9470_14205</name>
</gene>
<dbReference type="EMBL" id="JAAOXG010000027">
    <property type="protein sequence ID" value="NNJ30940.1"/>
    <property type="molecule type" value="Genomic_DNA"/>
</dbReference>